<comment type="similarity">
    <text evidence="2 9">Belongs to the beta sliding clamp family.</text>
</comment>
<name>A0A1F6DGP2_9BACT</name>
<gene>
    <name evidence="13" type="ORF">A2765_00265</name>
</gene>
<evidence type="ECO:0000256" key="7">
    <source>
        <dbReference type="ARBA" id="ARBA00022932"/>
    </source>
</evidence>
<dbReference type="CDD" id="cd00140">
    <property type="entry name" value="beta_clamp"/>
    <property type="match status" value="1"/>
</dbReference>
<dbReference type="SMART" id="SM00480">
    <property type="entry name" value="POL3Bc"/>
    <property type="match status" value="1"/>
</dbReference>
<dbReference type="GO" id="GO:0005737">
    <property type="term" value="C:cytoplasm"/>
    <property type="evidence" value="ECO:0007669"/>
    <property type="project" value="UniProtKB-SubCell"/>
</dbReference>
<keyword evidence="8" id="KW-0238">DNA-binding</keyword>
<dbReference type="SUPFAM" id="SSF55979">
    <property type="entry name" value="DNA clamp"/>
    <property type="match status" value="3"/>
</dbReference>
<evidence type="ECO:0000256" key="6">
    <source>
        <dbReference type="ARBA" id="ARBA00022705"/>
    </source>
</evidence>
<dbReference type="GO" id="GO:0006271">
    <property type="term" value="P:DNA strand elongation involved in DNA replication"/>
    <property type="evidence" value="ECO:0007669"/>
    <property type="project" value="TreeGrafter"/>
</dbReference>
<dbReference type="Proteomes" id="UP000176377">
    <property type="component" value="Unassembled WGS sequence"/>
</dbReference>
<reference evidence="13 14" key="1">
    <citation type="journal article" date="2016" name="Nat. Commun.">
        <title>Thousands of microbial genomes shed light on interconnected biogeochemical processes in an aquifer system.</title>
        <authorList>
            <person name="Anantharaman K."/>
            <person name="Brown C.T."/>
            <person name="Hug L.A."/>
            <person name="Sharon I."/>
            <person name="Castelle C.J."/>
            <person name="Probst A.J."/>
            <person name="Thomas B.C."/>
            <person name="Singh A."/>
            <person name="Wilkins M.J."/>
            <person name="Karaoz U."/>
            <person name="Brodie E.L."/>
            <person name="Williams K.H."/>
            <person name="Hubbard S.S."/>
            <person name="Banfield J.F."/>
        </authorList>
    </citation>
    <scope>NUCLEOTIDE SEQUENCE [LARGE SCALE GENOMIC DNA]</scope>
</reference>
<dbReference type="Gene3D" id="3.70.10.10">
    <property type="match status" value="1"/>
</dbReference>
<dbReference type="Pfam" id="PF02768">
    <property type="entry name" value="DNA_pol3_beta_3"/>
    <property type="match status" value="1"/>
</dbReference>
<evidence type="ECO:0000259" key="10">
    <source>
        <dbReference type="Pfam" id="PF00712"/>
    </source>
</evidence>
<dbReference type="Pfam" id="PF02767">
    <property type="entry name" value="DNA_pol3_beta_2"/>
    <property type="match status" value="1"/>
</dbReference>
<dbReference type="NCBIfam" id="TIGR00663">
    <property type="entry name" value="dnan"/>
    <property type="match status" value="1"/>
</dbReference>
<accession>A0A1F6DGP2</accession>
<dbReference type="PANTHER" id="PTHR30478">
    <property type="entry name" value="DNA POLYMERASE III SUBUNIT BETA"/>
    <property type="match status" value="1"/>
</dbReference>
<evidence type="ECO:0000256" key="4">
    <source>
        <dbReference type="ARBA" id="ARBA00022679"/>
    </source>
</evidence>
<feature type="domain" description="DNA polymerase III beta sliding clamp N-terminal" evidence="10">
    <location>
        <begin position="1"/>
        <end position="119"/>
    </location>
</feature>
<comment type="caution">
    <text evidence="13">The sequence shown here is derived from an EMBL/GenBank/DDBJ whole genome shotgun (WGS) entry which is preliminary data.</text>
</comment>
<feature type="domain" description="DNA polymerase III beta sliding clamp C-terminal" evidence="12">
    <location>
        <begin position="246"/>
        <end position="366"/>
    </location>
</feature>
<keyword evidence="7 9" id="KW-0239">DNA-directed DNA polymerase</keyword>
<evidence type="ECO:0000256" key="2">
    <source>
        <dbReference type="ARBA" id="ARBA00010752"/>
    </source>
</evidence>
<comment type="subcellular location">
    <subcellularLocation>
        <location evidence="1 9">Cytoplasm</location>
    </subcellularLocation>
</comment>
<dbReference type="EMBL" id="MFLA01000006">
    <property type="protein sequence ID" value="OGG60546.1"/>
    <property type="molecule type" value="Genomic_DNA"/>
</dbReference>
<dbReference type="InterPro" id="IPR022635">
    <property type="entry name" value="DNA_polIII_beta_C"/>
</dbReference>
<keyword evidence="3 9" id="KW-0963">Cytoplasm</keyword>
<evidence type="ECO:0000256" key="1">
    <source>
        <dbReference type="ARBA" id="ARBA00004496"/>
    </source>
</evidence>
<evidence type="ECO:0000256" key="8">
    <source>
        <dbReference type="ARBA" id="ARBA00023125"/>
    </source>
</evidence>
<dbReference type="PIRSF" id="PIRSF000804">
    <property type="entry name" value="DNA_pol_III_b"/>
    <property type="match status" value="1"/>
</dbReference>
<evidence type="ECO:0000259" key="11">
    <source>
        <dbReference type="Pfam" id="PF02767"/>
    </source>
</evidence>
<evidence type="ECO:0000256" key="5">
    <source>
        <dbReference type="ARBA" id="ARBA00022695"/>
    </source>
</evidence>
<protein>
    <recommendedName>
        <fullName evidence="9">Beta sliding clamp</fullName>
    </recommendedName>
</protein>
<keyword evidence="6 9" id="KW-0235">DNA replication</keyword>
<dbReference type="InterPro" id="IPR001001">
    <property type="entry name" value="DNA_polIII_beta"/>
</dbReference>
<dbReference type="GO" id="GO:0009360">
    <property type="term" value="C:DNA polymerase III complex"/>
    <property type="evidence" value="ECO:0007669"/>
    <property type="project" value="InterPro"/>
</dbReference>
<comment type="subunit">
    <text evidence="9">Forms a ring-shaped head-to-tail homodimer around DNA.</text>
</comment>
<evidence type="ECO:0000313" key="14">
    <source>
        <dbReference type="Proteomes" id="UP000176377"/>
    </source>
</evidence>
<evidence type="ECO:0000313" key="13">
    <source>
        <dbReference type="EMBL" id="OGG60546.1"/>
    </source>
</evidence>
<dbReference type="InterPro" id="IPR022634">
    <property type="entry name" value="DNA_polIII_beta_N"/>
</dbReference>
<dbReference type="Pfam" id="PF00712">
    <property type="entry name" value="DNA_pol3_beta"/>
    <property type="match status" value="1"/>
</dbReference>
<dbReference type="GO" id="GO:0003677">
    <property type="term" value="F:DNA binding"/>
    <property type="evidence" value="ECO:0007669"/>
    <property type="project" value="UniProtKB-UniRule"/>
</dbReference>
<keyword evidence="4 9" id="KW-0808">Transferase</keyword>
<comment type="function">
    <text evidence="9">Confers DNA tethering and processivity to DNA polymerases and other proteins. Acts as a clamp, forming a ring around DNA (a reaction catalyzed by the clamp-loading complex) which diffuses in an ATP-independent manner freely and bidirectionally along dsDNA. Initially characterized for its ability to contact the catalytic subunit of DNA polymerase III (Pol III), a complex, multichain enzyme responsible for most of the replicative synthesis in bacteria; Pol III exhibits 3'-5' exonuclease proofreading activity. The beta chain is required for initiation of replication as well as for processivity of DNA replication.</text>
</comment>
<dbReference type="InterPro" id="IPR046938">
    <property type="entry name" value="DNA_clamp_sf"/>
</dbReference>
<evidence type="ECO:0000256" key="3">
    <source>
        <dbReference type="ARBA" id="ARBA00022490"/>
    </source>
</evidence>
<evidence type="ECO:0000259" key="12">
    <source>
        <dbReference type="Pfam" id="PF02768"/>
    </source>
</evidence>
<dbReference type="Gene3D" id="3.10.150.10">
    <property type="entry name" value="DNA Polymerase III, subunit A, domain 2"/>
    <property type="match status" value="1"/>
</dbReference>
<evidence type="ECO:0000256" key="9">
    <source>
        <dbReference type="PIRNR" id="PIRNR000804"/>
    </source>
</evidence>
<dbReference type="GO" id="GO:0008408">
    <property type="term" value="F:3'-5' exonuclease activity"/>
    <property type="evidence" value="ECO:0007669"/>
    <property type="project" value="InterPro"/>
</dbReference>
<organism evidence="13 14">
    <name type="scientific">Candidatus Kaiserbacteria bacterium RIFCSPHIGHO2_01_FULL_56_24</name>
    <dbReference type="NCBI Taxonomy" id="1798487"/>
    <lineage>
        <taxon>Bacteria</taxon>
        <taxon>Candidatus Kaiseribacteriota</taxon>
    </lineage>
</organism>
<dbReference type="PANTHER" id="PTHR30478:SF0">
    <property type="entry name" value="BETA SLIDING CLAMP"/>
    <property type="match status" value="1"/>
</dbReference>
<feature type="domain" description="DNA polymerase III beta sliding clamp central" evidence="11">
    <location>
        <begin position="130"/>
        <end position="244"/>
    </location>
</feature>
<keyword evidence="5 9" id="KW-0548">Nucleotidyltransferase</keyword>
<sequence>MKLTTVKENILNAVQLAERITGKKESLPVLSCVLLDGGSSKGELILRATNLEAGIEVTIPCDIEDKGIIAVSASVLSQTLRSISGAKIAFKTEEGNLVVESRGTRTLIKAIPHEEFPALGTGGDTKGMSVSREELMRGIQSVSYAASPSMIRPELGSVYILIKPGAIVCVATDSFRLAEKTITGVKGKSETELLVPLKHALELAHVLERIDAGEVSLSADESQMSISANGVRYVSRVVDGTFPNYKEIMPKAFETEVTVLKNDFAEMLRKARVFSGNDQHVGLHVYPKRKIFSATARSAEVGEMSDSIDAAISGNDLDINFHIGYLADCLSVVESDSIILGFAGAGKPLVIRGVSDPSFTYLVMPLNR</sequence>
<dbReference type="InterPro" id="IPR022637">
    <property type="entry name" value="DNA_polIII_beta_cen"/>
</dbReference>
<dbReference type="AlphaFoldDB" id="A0A1F6DGP2"/>
<dbReference type="GO" id="GO:0003887">
    <property type="term" value="F:DNA-directed DNA polymerase activity"/>
    <property type="evidence" value="ECO:0007669"/>
    <property type="project" value="UniProtKB-UniRule"/>
</dbReference>
<proteinExistence type="inferred from homology"/>